<dbReference type="PANTHER" id="PTHR47186">
    <property type="entry name" value="LEUCINE-RICH REPEAT-CONTAINING PROTEIN 57"/>
    <property type="match status" value="1"/>
</dbReference>
<dbReference type="GO" id="GO:0005930">
    <property type="term" value="C:axoneme"/>
    <property type="evidence" value="ECO:0007669"/>
    <property type="project" value="UniProtKB-SubCell"/>
</dbReference>
<dbReference type="OrthoDB" id="521016at2759"/>
<feature type="domain" description="F-box" evidence="2">
    <location>
        <begin position="602"/>
        <end position="648"/>
    </location>
</feature>
<dbReference type="InterPro" id="IPR036047">
    <property type="entry name" value="F-box-like_dom_sf"/>
</dbReference>
<keyword evidence="4" id="KW-1185">Reference proteome</keyword>
<dbReference type="Proteomes" id="UP000239899">
    <property type="component" value="Unassembled WGS sequence"/>
</dbReference>
<accession>A0A2P6TEE1</accession>
<dbReference type="STRING" id="3076.A0A2P6TEE1"/>
<dbReference type="CDD" id="cd09917">
    <property type="entry name" value="F-box_SF"/>
    <property type="match status" value="2"/>
</dbReference>
<dbReference type="Gene3D" id="1.20.1280.50">
    <property type="match status" value="2"/>
</dbReference>
<dbReference type="Pfam" id="PF00646">
    <property type="entry name" value="F-box"/>
    <property type="match status" value="2"/>
</dbReference>
<proteinExistence type="predicted"/>
<dbReference type="PANTHER" id="PTHR47186:SF61">
    <property type="entry name" value="LEUCINE-RICH REPEAT-CONTAINING PROTEIN 57-RELATED"/>
    <property type="match status" value="1"/>
</dbReference>
<dbReference type="Pfam" id="PF12937">
    <property type="entry name" value="F-box-like"/>
    <property type="match status" value="2"/>
</dbReference>
<feature type="domain" description="F-box" evidence="2">
    <location>
        <begin position="1199"/>
        <end position="1245"/>
    </location>
</feature>
<dbReference type="SUPFAM" id="SSF52047">
    <property type="entry name" value="RNI-like"/>
    <property type="match status" value="3"/>
</dbReference>
<evidence type="ECO:0000256" key="1">
    <source>
        <dbReference type="ARBA" id="ARBA00004430"/>
    </source>
</evidence>
<name>A0A2P6TEE1_CHLSO</name>
<dbReference type="SMART" id="SM00256">
    <property type="entry name" value="FBOX"/>
    <property type="match status" value="4"/>
</dbReference>
<feature type="domain" description="F-box" evidence="2">
    <location>
        <begin position="964"/>
        <end position="1010"/>
    </location>
</feature>
<organism evidence="3 4">
    <name type="scientific">Chlorella sorokiniana</name>
    <name type="common">Freshwater green alga</name>
    <dbReference type="NCBI Taxonomy" id="3076"/>
    <lineage>
        <taxon>Eukaryota</taxon>
        <taxon>Viridiplantae</taxon>
        <taxon>Chlorophyta</taxon>
        <taxon>core chlorophytes</taxon>
        <taxon>Trebouxiophyceae</taxon>
        <taxon>Chlorellales</taxon>
        <taxon>Chlorellaceae</taxon>
        <taxon>Chlorella clade</taxon>
        <taxon>Chlorella</taxon>
    </lineage>
</organism>
<sequence>MLASLASGQLQQLNVEGRLHSTERLAATRSLRHLTLRDADGRELLISPGIGSLTALRSLALGGYPLLLPVGARLPASITWLSLGGDYATEVPAQVNQLTQLARLSLSYPVYPPASLPQLPHLSSGLTRLDVTYGRLVPAASTLTRLRHLHAAECMLGGDDAETIDTVLRSLTQLTCLVLMGAGLDTPAALSSLPQLQRCYLQHTDQRAAGGERAQPLPPGSWLRSLRWLGASIDVLAASMAALQAAASALEFIEVGDAESLQPVGWLAPGPTAVIEWLSRHPPLQKASFLANADRLGPSPAFDSRGFAARFAQLCRRRPGLRQAATIGDLPEALLVRCLSFLSFKERQQAALVSRRFAAATCSPELLRKSLELDGTLCLAAGVLLPPSITRVLLANDGTEELPEQLVRLPQLQRLQLARLSALVRLQHLGCTSTGEAAREAVVAALQRMPDLTCLALNGSAGSDLLPAAMSGLSQLRLCCIWDTPTDDNAAVLPLPAGPWLQRLEWLATSAEKLLYSTSVLEHAAALECVSVLGRPKAAIDWHSQAASAFFDWLAQHPPLRCMSLEAWSDAFGKAQFLVHVLQLCRERPELIVQAVEAPPLAIRVTDLPDAVLAHALGFLDFAERLKVALVCRRFAAAASSPELVRHVQVENEHSIPALNSLAAWLAWHGPHVRSLQLTFSSATFYRAGGGNADGLAWATATCLALAGASGQLQQLTFEALRSVHTGWLCTMRSLRRLRLQGNTVHLSPAVAGLTALQSLELAGSVRLAVGARLPGSITRLLLERCYGSDDESSQLIAHLPRLQRLQLENCGLSPPSCLAPLSGSLTRLDAVGVNGMLGDLPELGALTRLQHLYCWFVDHTACATVCRALPHLTALTCLVLEADEPQQPAPAVELAGLSCLQLCHLSAKLQSEEGGPLELPGGPWLRKLRWLSAGAGTLLGGTAVRQLQAAAQLERVIANDRRIVYIADLPDEVLQHALGFLDLRERQQVALVCRRFAAAACAPQLLRNVELPRIRSLGTLLCLGTWLTRHGAHVRQLEFDAIAGLSSLQSLELHGMVELADEAALPTSVTRLLVEDDEEDDMPQQFARLPQLQRLKLDCCSYSPDSQSKLSALGGSLTRLQVHDMEPPGQDCLATLTRLQHLECDMVVPEAHEAVAAALPHLTGLTCLALWGTCGLDPLLPALAGLRASQGGNSPSATLNIDDLPEAVLVRCLGFLEMVERQRAALACRRFAAAARAPQLLREVNVHIGSDLPKLHSLTAWLTRHGSHVRRLTGYVASDDDPDWNAAAASCLAAVGTAGQLDELNLEGILDSTEWLAAMRSLQRCRLVNDENGELRVSAALGGLTALESLDLQGEPIKLLPARLPASITYLHLCDSSDNMPQQVAKLPRLARLKLRLCSYSADSLDQLSRLSSSLTRL</sequence>
<dbReference type="InterPro" id="IPR001810">
    <property type="entry name" value="F-box_dom"/>
</dbReference>
<evidence type="ECO:0000259" key="2">
    <source>
        <dbReference type="PROSITE" id="PS50181"/>
    </source>
</evidence>
<gene>
    <name evidence="3" type="ORF">C2E21_8478</name>
</gene>
<comment type="caution">
    <text evidence="3">The sequence shown here is derived from an EMBL/GenBank/DDBJ whole genome shotgun (WGS) entry which is preliminary data.</text>
</comment>
<dbReference type="PROSITE" id="PS50181">
    <property type="entry name" value="FBOX"/>
    <property type="match status" value="3"/>
</dbReference>
<dbReference type="EMBL" id="LHPG02000020">
    <property type="protein sequence ID" value="PRW21009.1"/>
    <property type="molecule type" value="Genomic_DNA"/>
</dbReference>
<protein>
    <submittedName>
        <fullName evidence="3">Small GTP-binding</fullName>
    </submittedName>
</protein>
<dbReference type="InterPro" id="IPR032675">
    <property type="entry name" value="LRR_dom_sf"/>
</dbReference>
<comment type="subcellular location">
    <subcellularLocation>
        <location evidence="1">Cytoplasm</location>
        <location evidence="1">Cytoskeleton</location>
        <location evidence="1">Cilium axoneme</location>
    </subcellularLocation>
</comment>
<evidence type="ECO:0000313" key="4">
    <source>
        <dbReference type="Proteomes" id="UP000239899"/>
    </source>
</evidence>
<dbReference type="SUPFAM" id="SSF52058">
    <property type="entry name" value="L domain-like"/>
    <property type="match status" value="1"/>
</dbReference>
<dbReference type="Gene3D" id="3.80.10.10">
    <property type="entry name" value="Ribonuclease Inhibitor"/>
    <property type="match status" value="5"/>
</dbReference>
<dbReference type="SUPFAM" id="SSF81383">
    <property type="entry name" value="F-box domain"/>
    <property type="match status" value="4"/>
</dbReference>
<evidence type="ECO:0000313" key="3">
    <source>
        <dbReference type="EMBL" id="PRW21009.1"/>
    </source>
</evidence>
<reference evidence="3 4" key="1">
    <citation type="journal article" date="2018" name="Plant J.">
        <title>Genome sequences of Chlorella sorokiniana UTEX 1602 and Micractinium conductrix SAG 241.80: implications to maltose excretion by a green alga.</title>
        <authorList>
            <person name="Arriola M.B."/>
            <person name="Velmurugan N."/>
            <person name="Zhang Y."/>
            <person name="Plunkett M.H."/>
            <person name="Hondzo H."/>
            <person name="Barney B.M."/>
        </authorList>
    </citation>
    <scope>NUCLEOTIDE SEQUENCE [LARGE SCALE GENOMIC DNA]</scope>
    <source>
        <strain evidence="4">UTEX 1602</strain>
    </source>
</reference>